<protein>
    <recommendedName>
        <fullName evidence="4">AhpC/TSA family protein</fullName>
    </recommendedName>
</protein>
<organism evidence="2 3">
    <name type="scientific">Alkalitalea saponilacus</name>
    <dbReference type="NCBI Taxonomy" id="889453"/>
    <lineage>
        <taxon>Bacteria</taxon>
        <taxon>Pseudomonadati</taxon>
        <taxon>Bacteroidota</taxon>
        <taxon>Bacteroidia</taxon>
        <taxon>Marinilabiliales</taxon>
        <taxon>Marinilabiliaceae</taxon>
        <taxon>Alkalitalea</taxon>
    </lineage>
</organism>
<keyword evidence="1" id="KW-0472">Membrane</keyword>
<evidence type="ECO:0000256" key="1">
    <source>
        <dbReference type="SAM" id="Phobius"/>
    </source>
</evidence>
<evidence type="ECO:0000313" key="3">
    <source>
        <dbReference type="Proteomes" id="UP000191055"/>
    </source>
</evidence>
<accession>A0A1T5HT82</accession>
<sequence>MYQCTVLVYNKFQVLMIIWIISIFALLTSCVQQQEQPLLSGYMWGGEGNRMIISAPNDSLFLPDTLLISSSGQIYWNPDTIVPGLYLLSKTSGESLLLQISAREPVFVDAQYIIFPDHVQLNGSEHSIQFLAIERISKEWLSEMNRMTSIVDSPSWTPTPVNVENLYEDLDSLKNIFRGRALELSRAPMVRMYALLQRAGNHSLFDPWSDRNLFYRADSMLENQKYLREVEVFTNMVGKIRQREKEFQSFNPDRPFPDIEFIQNGETISIEDFKGSHLYLEFPSTDFTLSRVQLNRLTTLHSEGFEVCFVLNPEDDYNIQRNTLFRYLKLQDYKYMMIPIGKPPVNFIVNDQGIIIARNVWDEQIDEVKNFLLTSAANEN</sequence>
<keyword evidence="1" id="KW-1133">Transmembrane helix</keyword>
<dbReference type="Proteomes" id="UP000191055">
    <property type="component" value="Unassembled WGS sequence"/>
</dbReference>
<keyword evidence="1" id="KW-0812">Transmembrane</keyword>
<dbReference type="AlphaFoldDB" id="A0A1T5HT82"/>
<dbReference type="Gene3D" id="3.40.30.10">
    <property type="entry name" value="Glutaredoxin"/>
    <property type="match status" value="1"/>
</dbReference>
<dbReference type="InterPro" id="IPR036249">
    <property type="entry name" value="Thioredoxin-like_sf"/>
</dbReference>
<feature type="transmembrane region" description="Helical" evidence="1">
    <location>
        <begin position="12"/>
        <end position="31"/>
    </location>
</feature>
<dbReference type="SUPFAM" id="SSF52833">
    <property type="entry name" value="Thioredoxin-like"/>
    <property type="match status" value="1"/>
</dbReference>
<reference evidence="2 3" key="1">
    <citation type="submission" date="2017-02" db="EMBL/GenBank/DDBJ databases">
        <authorList>
            <person name="Peterson S.W."/>
        </authorList>
    </citation>
    <scope>NUCLEOTIDE SEQUENCE [LARGE SCALE GENOMIC DNA]</scope>
    <source>
        <strain evidence="2 3">DSM 24412</strain>
    </source>
</reference>
<dbReference type="EMBL" id="FUYV01000023">
    <property type="protein sequence ID" value="SKC23894.1"/>
    <property type="molecule type" value="Genomic_DNA"/>
</dbReference>
<keyword evidence="3" id="KW-1185">Reference proteome</keyword>
<evidence type="ECO:0008006" key="4">
    <source>
        <dbReference type="Google" id="ProtNLM"/>
    </source>
</evidence>
<gene>
    <name evidence="2" type="ORF">SAMN03080601_03179</name>
</gene>
<evidence type="ECO:0000313" key="2">
    <source>
        <dbReference type="EMBL" id="SKC23894.1"/>
    </source>
</evidence>
<name>A0A1T5HT82_9BACT</name>
<proteinExistence type="predicted"/>